<dbReference type="EMBL" id="LR824542">
    <property type="protein sequence ID" value="CAH1635673.1"/>
    <property type="molecule type" value="Genomic_DNA"/>
</dbReference>
<evidence type="ECO:0000256" key="1">
    <source>
        <dbReference type="SAM" id="MobiDB-lite"/>
    </source>
</evidence>
<accession>A0A9P0MZ45</accession>
<organism evidence="3 4">
    <name type="scientific">Spodoptera littoralis</name>
    <name type="common">Egyptian cotton leafworm</name>
    <dbReference type="NCBI Taxonomy" id="7109"/>
    <lineage>
        <taxon>Eukaryota</taxon>
        <taxon>Metazoa</taxon>
        <taxon>Ecdysozoa</taxon>
        <taxon>Arthropoda</taxon>
        <taxon>Hexapoda</taxon>
        <taxon>Insecta</taxon>
        <taxon>Pterygota</taxon>
        <taxon>Neoptera</taxon>
        <taxon>Endopterygota</taxon>
        <taxon>Lepidoptera</taxon>
        <taxon>Glossata</taxon>
        <taxon>Ditrysia</taxon>
        <taxon>Noctuoidea</taxon>
        <taxon>Noctuidae</taxon>
        <taxon>Amphipyrinae</taxon>
        <taxon>Spodoptera</taxon>
    </lineage>
</organism>
<feature type="signal peptide" evidence="2">
    <location>
        <begin position="1"/>
        <end position="28"/>
    </location>
</feature>
<evidence type="ECO:0000313" key="4">
    <source>
        <dbReference type="Proteomes" id="UP001153321"/>
    </source>
</evidence>
<gene>
    <name evidence="3" type="ORF">SPLIT_LOCUS1035</name>
</gene>
<keyword evidence="4" id="KW-1185">Reference proteome</keyword>
<keyword evidence="2" id="KW-0732">Signal</keyword>
<sequence length="173" mass="19546">MLLPGENSPKTWLFVTVLVSTIIALAESTGPKTHSADFNPRAVDEDSSSDSASKKKTNPRESSESQDQEHERDRDHPKKEESSKENAKPAKSSNDSDDDDDEKISQEDNQRSTRGLRAVDFEPEEDHPKLHGKYQKNSDSDANSDDEHRRYRRHIDRNANSNGWTSALEAINK</sequence>
<name>A0A9P0MZ45_SPOLI</name>
<dbReference type="AlphaFoldDB" id="A0A9P0MZ45"/>
<feature type="compositionally biased region" description="Basic and acidic residues" evidence="1">
    <location>
        <begin position="58"/>
        <end position="88"/>
    </location>
</feature>
<protein>
    <submittedName>
        <fullName evidence="3">Uncharacterized protein</fullName>
    </submittedName>
</protein>
<feature type="region of interest" description="Disordered" evidence="1">
    <location>
        <begin position="27"/>
        <end position="173"/>
    </location>
</feature>
<feature type="chain" id="PRO_5040442654" evidence="2">
    <location>
        <begin position="29"/>
        <end position="173"/>
    </location>
</feature>
<reference evidence="3" key="1">
    <citation type="submission" date="2022-02" db="EMBL/GenBank/DDBJ databases">
        <authorList>
            <person name="King R."/>
        </authorList>
    </citation>
    <scope>NUCLEOTIDE SEQUENCE</scope>
</reference>
<evidence type="ECO:0000256" key="2">
    <source>
        <dbReference type="SAM" id="SignalP"/>
    </source>
</evidence>
<evidence type="ECO:0000313" key="3">
    <source>
        <dbReference type="EMBL" id="CAH1635673.1"/>
    </source>
</evidence>
<dbReference type="Proteomes" id="UP001153321">
    <property type="component" value="Chromosome 11"/>
</dbReference>
<proteinExistence type="predicted"/>